<feature type="compositionally biased region" description="Polar residues" evidence="1">
    <location>
        <begin position="427"/>
        <end position="453"/>
    </location>
</feature>
<evidence type="ECO:0000313" key="3">
    <source>
        <dbReference type="Proteomes" id="UP000076761"/>
    </source>
</evidence>
<feature type="region of interest" description="Disordered" evidence="1">
    <location>
        <begin position="1"/>
        <end position="42"/>
    </location>
</feature>
<accession>A0A165M6W3</accession>
<organism evidence="2 3">
    <name type="scientific">Neolentinus lepideus HHB14362 ss-1</name>
    <dbReference type="NCBI Taxonomy" id="1314782"/>
    <lineage>
        <taxon>Eukaryota</taxon>
        <taxon>Fungi</taxon>
        <taxon>Dikarya</taxon>
        <taxon>Basidiomycota</taxon>
        <taxon>Agaricomycotina</taxon>
        <taxon>Agaricomycetes</taxon>
        <taxon>Gloeophyllales</taxon>
        <taxon>Gloeophyllaceae</taxon>
        <taxon>Neolentinus</taxon>
    </lineage>
</organism>
<dbReference type="OrthoDB" id="3235325at2759"/>
<dbReference type="AlphaFoldDB" id="A0A165M6W3"/>
<keyword evidence="3" id="KW-1185">Reference proteome</keyword>
<dbReference type="InParanoid" id="A0A165M6W3"/>
<feature type="compositionally biased region" description="Basic residues" evidence="1">
    <location>
        <begin position="726"/>
        <end position="736"/>
    </location>
</feature>
<feature type="compositionally biased region" description="Gly residues" evidence="1">
    <location>
        <begin position="616"/>
        <end position="633"/>
    </location>
</feature>
<feature type="region of interest" description="Disordered" evidence="1">
    <location>
        <begin position="602"/>
        <end position="662"/>
    </location>
</feature>
<protein>
    <submittedName>
        <fullName evidence="2">Uncharacterized protein</fullName>
    </submittedName>
</protein>
<reference evidence="2 3" key="1">
    <citation type="journal article" date="2016" name="Mol. Biol. Evol.">
        <title>Comparative Genomics of Early-Diverging Mushroom-Forming Fungi Provides Insights into the Origins of Lignocellulose Decay Capabilities.</title>
        <authorList>
            <person name="Nagy L.G."/>
            <person name="Riley R."/>
            <person name="Tritt A."/>
            <person name="Adam C."/>
            <person name="Daum C."/>
            <person name="Floudas D."/>
            <person name="Sun H."/>
            <person name="Yadav J.S."/>
            <person name="Pangilinan J."/>
            <person name="Larsson K.H."/>
            <person name="Matsuura K."/>
            <person name="Barry K."/>
            <person name="Labutti K."/>
            <person name="Kuo R."/>
            <person name="Ohm R.A."/>
            <person name="Bhattacharya S.S."/>
            <person name="Shirouzu T."/>
            <person name="Yoshinaga Y."/>
            <person name="Martin F.M."/>
            <person name="Grigoriev I.V."/>
            <person name="Hibbett D.S."/>
        </authorList>
    </citation>
    <scope>NUCLEOTIDE SEQUENCE [LARGE SCALE GENOMIC DNA]</scope>
    <source>
        <strain evidence="2 3">HHB14362 ss-1</strain>
    </source>
</reference>
<feature type="compositionally biased region" description="Polar residues" evidence="1">
    <location>
        <begin position="32"/>
        <end position="42"/>
    </location>
</feature>
<evidence type="ECO:0000256" key="1">
    <source>
        <dbReference type="SAM" id="MobiDB-lite"/>
    </source>
</evidence>
<feature type="compositionally biased region" description="Polar residues" evidence="1">
    <location>
        <begin position="98"/>
        <end position="124"/>
    </location>
</feature>
<feature type="compositionally biased region" description="Polar residues" evidence="1">
    <location>
        <begin position="133"/>
        <end position="142"/>
    </location>
</feature>
<feature type="region of interest" description="Disordered" evidence="1">
    <location>
        <begin position="422"/>
        <end position="576"/>
    </location>
</feature>
<dbReference type="EMBL" id="KV425740">
    <property type="protein sequence ID" value="KZT17975.1"/>
    <property type="molecule type" value="Genomic_DNA"/>
</dbReference>
<name>A0A165M6W3_9AGAM</name>
<feature type="region of interest" description="Disordered" evidence="1">
    <location>
        <begin position="58"/>
        <end position="142"/>
    </location>
</feature>
<dbReference type="Proteomes" id="UP000076761">
    <property type="component" value="Unassembled WGS sequence"/>
</dbReference>
<sequence>MSSLRSGDSDNERSGSDSLDFGSKTFAGNFRSGRSNNNATNSFDPFAFDFLRPMDMPECIEDPPATRNLTLPHQTPGQSRSAGSRIPFGSGGTDRIRNQQQTDLTQQWDGSNSRPPAPSTTYSMRLNRPRGTTLHSDFSDSFQLSNRRSPTIDDGSLGFLATLDHSTLVEYCPLYSRLYQRLASNQHDVEAAGTRLSKSQEELAVAKGNIQSLQAMLEKMIAMRGSTDDRAPQISDTSQLEANGLVEKPSWQYPVMESYTPEELKNMFWCKSHWLDKTNRPGDKLPPPGPKGRQRRSQGINVPFRFITDENGTIIDGHRVQLISNLVWGFLFSLLDTGGATLTWERLGLLKKRALYVTMKNAYKEIAYCENDWKADWVAKEIYESFGPKYVKPYIEARQAVQKNENLEGLYKIDDSVGSPLGLGPESASSVTKVPSSAAGSRTVTESQGATQVSRDKRKSTSDQSAPKPKPKKRRLNLKNPYDAEGDAAPAAVDSQHEDGSGTQCDNVDTWRADDGETECADDGNTQRDNVNTQYDKGNTQRDTHGRDVEQDNREEQCEAGEETQCNGGLHRVDDGEALHVGDGRALHVDDSGEQQGVDDVTQHNAQHESDNGGQCVDGGEGQGTDGGEGQGTDGSKVVEVESQGNPPNGAGGSKPRRTRGKLVEMPKEVKTGKQYFQQEQFQMGNVTHSQFTVLWKNMSKDEQNEYQDKADNDGRKAAEAAGRTWKPRARRFGNV</sequence>
<feature type="compositionally biased region" description="Polar residues" evidence="1">
    <location>
        <begin position="67"/>
        <end position="82"/>
    </location>
</feature>
<evidence type="ECO:0000313" key="2">
    <source>
        <dbReference type="EMBL" id="KZT17975.1"/>
    </source>
</evidence>
<dbReference type="STRING" id="1314782.A0A165M6W3"/>
<feature type="compositionally biased region" description="Polar residues" evidence="1">
    <location>
        <begin position="527"/>
        <end position="538"/>
    </location>
</feature>
<feature type="region of interest" description="Disordered" evidence="1">
    <location>
        <begin position="704"/>
        <end position="736"/>
    </location>
</feature>
<proteinExistence type="predicted"/>
<gene>
    <name evidence="2" type="ORF">NEOLEDRAFT_1184736</name>
</gene>
<feature type="compositionally biased region" description="Basic and acidic residues" evidence="1">
    <location>
        <begin position="704"/>
        <end position="719"/>
    </location>
</feature>
<feature type="compositionally biased region" description="Basic and acidic residues" evidence="1">
    <location>
        <begin position="539"/>
        <end position="557"/>
    </location>
</feature>